<dbReference type="EMBL" id="JAENHL010000007">
    <property type="protein sequence ID" value="MBK1868516.1"/>
    <property type="molecule type" value="Genomic_DNA"/>
</dbReference>
<keyword evidence="1" id="KW-0808">Transferase</keyword>
<gene>
    <name evidence="1" type="ORF">JHL16_19330</name>
</gene>
<sequence>MAQNIYDQPDFFAGYSQLGRQLHGLAGAAEWPAVRALLPDLTDKRVVDLGCGFGWFARFARAQGARNVLGLDLSEKMIARAKADTQDPAIDYRIADLERFTLPESAFDLAYSSLAFHYIEDFGRLAETVHRALVTGASFIFTIEHPIYMAPTHPGWVVNAEGRRTWPIERYAVEGPRVTDWLAKGVVKQHRTMGTTLNTLIETGFTIRHVEEWAPTSEQLAAIPDLADEMDRPMLLIVSAQR</sequence>
<name>A0ACC5R769_9HYPH</name>
<protein>
    <submittedName>
        <fullName evidence="1">Class I SAM-dependent methyltransferase</fullName>
    </submittedName>
</protein>
<organism evidence="1 2">
    <name type="scientific">Taklimakanibacter albus</name>
    <dbReference type="NCBI Taxonomy" id="2800327"/>
    <lineage>
        <taxon>Bacteria</taxon>
        <taxon>Pseudomonadati</taxon>
        <taxon>Pseudomonadota</taxon>
        <taxon>Alphaproteobacteria</taxon>
        <taxon>Hyphomicrobiales</taxon>
        <taxon>Aestuariivirgaceae</taxon>
        <taxon>Taklimakanibacter</taxon>
    </lineage>
</organism>
<keyword evidence="1" id="KW-0489">Methyltransferase</keyword>
<evidence type="ECO:0000313" key="2">
    <source>
        <dbReference type="Proteomes" id="UP000616151"/>
    </source>
</evidence>
<evidence type="ECO:0000313" key="1">
    <source>
        <dbReference type="EMBL" id="MBK1868516.1"/>
    </source>
</evidence>
<dbReference type="Proteomes" id="UP000616151">
    <property type="component" value="Unassembled WGS sequence"/>
</dbReference>
<reference evidence="1" key="1">
    <citation type="submission" date="2021-01" db="EMBL/GenBank/DDBJ databases">
        <authorList>
            <person name="Sun Q."/>
        </authorList>
    </citation>
    <scope>NUCLEOTIDE SEQUENCE</scope>
    <source>
        <strain evidence="1">YIM B02566</strain>
    </source>
</reference>
<accession>A0ACC5R769</accession>
<comment type="caution">
    <text evidence="1">The sequence shown here is derived from an EMBL/GenBank/DDBJ whole genome shotgun (WGS) entry which is preliminary data.</text>
</comment>
<proteinExistence type="predicted"/>
<keyword evidence="2" id="KW-1185">Reference proteome</keyword>